<feature type="compositionally biased region" description="Basic and acidic residues" evidence="11">
    <location>
        <begin position="199"/>
        <end position="210"/>
    </location>
</feature>
<dbReference type="Proteomes" id="UP001354931">
    <property type="component" value="Unassembled WGS sequence"/>
</dbReference>
<keyword evidence="6 10" id="KW-0067">ATP-binding</keyword>
<dbReference type="EC" id="6.1.1.6" evidence="10"/>
<keyword evidence="4 10" id="KW-0436">Ligase</keyword>
<dbReference type="HAMAP" id="MF_00177">
    <property type="entry name" value="Lys_tRNA_synth_class1"/>
    <property type="match status" value="1"/>
</dbReference>
<gene>
    <name evidence="10 12" type="primary">lysS</name>
    <name evidence="12" type="ORF">OKJ99_30030</name>
</gene>
<feature type="region of interest" description="Disordered" evidence="11">
    <location>
        <begin position="1"/>
        <end position="37"/>
    </location>
</feature>
<evidence type="ECO:0000256" key="2">
    <source>
        <dbReference type="ARBA" id="ARBA00005594"/>
    </source>
</evidence>
<evidence type="ECO:0000256" key="7">
    <source>
        <dbReference type="ARBA" id="ARBA00022917"/>
    </source>
</evidence>
<dbReference type="PANTHER" id="PTHR37940">
    <property type="entry name" value="LYSINE--TRNA LIGASE"/>
    <property type="match status" value="1"/>
</dbReference>
<evidence type="ECO:0000313" key="12">
    <source>
        <dbReference type="EMBL" id="MEB8341741.1"/>
    </source>
</evidence>
<organism evidence="12 13">
    <name type="scientific">Streptomyces endophyticus</name>
    <dbReference type="NCBI Taxonomy" id="714166"/>
    <lineage>
        <taxon>Bacteria</taxon>
        <taxon>Bacillati</taxon>
        <taxon>Actinomycetota</taxon>
        <taxon>Actinomycetes</taxon>
        <taxon>Kitasatosporales</taxon>
        <taxon>Streptomycetaceae</taxon>
        <taxon>Streptomyces</taxon>
    </lineage>
</organism>
<keyword evidence="5 10" id="KW-0547">Nucleotide-binding</keyword>
<comment type="similarity">
    <text evidence="2 10">Belongs to the class-I aminoacyl-tRNA synthetase family.</text>
</comment>
<evidence type="ECO:0000256" key="5">
    <source>
        <dbReference type="ARBA" id="ARBA00022741"/>
    </source>
</evidence>
<dbReference type="InterPro" id="IPR001412">
    <property type="entry name" value="aa-tRNA-synth_I_CS"/>
</dbReference>
<dbReference type="Gene3D" id="1.10.10.350">
    <property type="match status" value="1"/>
</dbReference>
<reference evidence="12 13" key="1">
    <citation type="submission" date="2022-10" db="EMBL/GenBank/DDBJ databases">
        <authorList>
            <person name="Xie J."/>
            <person name="Shen N."/>
        </authorList>
    </citation>
    <scope>NUCLEOTIDE SEQUENCE [LARGE SCALE GENOMIC DNA]</scope>
    <source>
        <strain evidence="12 13">YIM65594</strain>
    </source>
</reference>
<dbReference type="PROSITE" id="PS00178">
    <property type="entry name" value="AA_TRNA_LIGASE_I"/>
    <property type="match status" value="1"/>
</dbReference>
<dbReference type="Gene3D" id="1.10.10.770">
    <property type="match status" value="1"/>
</dbReference>
<dbReference type="SUPFAM" id="SSF48163">
    <property type="entry name" value="An anticodon-binding domain of class I aminoacyl-tRNA synthetases"/>
    <property type="match status" value="1"/>
</dbReference>
<dbReference type="GO" id="GO:0004824">
    <property type="term" value="F:lysine-tRNA ligase activity"/>
    <property type="evidence" value="ECO:0007669"/>
    <property type="project" value="UniProtKB-EC"/>
</dbReference>
<accession>A0ABU6FCG5</accession>
<evidence type="ECO:0000256" key="3">
    <source>
        <dbReference type="ARBA" id="ARBA00022490"/>
    </source>
</evidence>
<sequence>MAARGNQPRVPEAGEKDEPTVAQSTGAETPENADWVSRYADDVIAESERRAPGKPVVVASGLSPSGPIHLGNLREVMTPHLVADEIRRRGYTVRHLISWDDYDRYRKVPAGVPGTDESWAEHIGKPLTSVPAPAGSEYPNWAEHFKAAMVQALADLGVEFDGISQTEQYQAGTYREQILHAMKHRGDIDAILDQYRTKKDPAKKQQKPLDEAELEAAEGSGAASEDDGSGGAGGYYPYKPFCGQCGKDLTTVTSYDDETTELSYTCTLDGFTETVRLSEFNRGKLVWKVDWPMRWAYEGVIFEPSGVDHSSPGSSFQVGGQIVDQIFGGKQPIGPMYAFVGISGMAKMSSSKGGVPTPGDALQIMEPQLLRWLYARRRPNQSFKIAFDQEIQRLYDEWDKLSAKVADGTALPADAAAYSRAVGVAGRELPRTPRPLPYRTLASVADVTAGDEEQTQRILSELDPANPVTDLDTVRPRLDKAEAWITKYVPAESRTIVRTEPDTEALAALDEQGRESIRLLLEGLDDHWSLDGLTHHVYGVPKVQAGFPADATAKELPAEIKVAQRSFFALLYHLLVGRDTGPRLPTLLLAVGADRVRKLLGA</sequence>
<dbReference type="EMBL" id="JAOZYC010000149">
    <property type="protein sequence ID" value="MEB8341741.1"/>
    <property type="molecule type" value="Genomic_DNA"/>
</dbReference>
<dbReference type="InterPro" id="IPR008925">
    <property type="entry name" value="aa_tRNA-synth_I_cd-bd_sf"/>
</dbReference>
<dbReference type="Gene3D" id="6.10.20.10">
    <property type="entry name" value="Lysine tRNA ligase, stem contact fold domain"/>
    <property type="match status" value="1"/>
</dbReference>
<keyword evidence="7 10" id="KW-0648">Protein biosynthesis</keyword>
<dbReference type="SUPFAM" id="SSF52374">
    <property type="entry name" value="Nucleotidylyl transferase"/>
    <property type="match status" value="1"/>
</dbReference>
<proteinExistence type="inferred from homology"/>
<keyword evidence="3 10" id="KW-0963">Cytoplasm</keyword>
<dbReference type="Pfam" id="PF01921">
    <property type="entry name" value="tRNA-synt_1f"/>
    <property type="match status" value="1"/>
</dbReference>
<name>A0ABU6FCG5_9ACTN</name>
<dbReference type="InterPro" id="IPR020751">
    <property type="entry name" value="aa-tRNA-synth_I_codon-bd_sub2"/>
</dbReference>
<keyword evidence="13" id="KW-1185">Reference proteome</keyword>
<keyword evidence="8 10" id="KW-0030">Aminoacyl-tRNA synthetase</keyword>
<evidence type="ECO:0000256" key="1">
    <source>
        <dbReference type="ARBA" id="ARBA00004496"/>
    </source>
</evidence>
<dbReference type="InterPro" id="IPR042078">
    <property type="entry name" value="Lys-tRNA-ligase_SC_fold"/>
</dbReference>
<evidence type="ECO:0000256" key="9">
    <source>
        <dbReference type="ARBA" id="ARBA00048573"/>
    </source>
</evidence>
<evidence type="ECO:0000256" key="11">
    <source>
        <dbReference type="SAM" id="MobiDB-lite"/>
    </source>
</evidence>
<evidence type="ECO:0000256" key="8">
    <source>
        <dbReference type="ARBA" id="ARBA00023146"/>
    </source>
</evidence>
<evidence type="ECO:0000256" key="4">
    <source>
        <dbReference type="ARBA" id="ARBA00022598"/>
    </source>
</evidence>
<comment type="subcellular location">
    <subcellularLocation>
        <location evidence="1 10">Cytoplasm</location>
    </subcellularLocation>
</comment>
<dbReference type="NCBIfam" id="TIGR00467">
    <property type="entry name" value="lysS_arch"/>
    <property type="match status" value="1"/>
</dbReference>
<dbReference type="PANTHER" id="PTHR37940:SF1">
    <property type="entry name" value="LYSINE--TRNA LIGASE"/>
    <property type="match status" value="1"/>
</dbReference>
<feature type="short sequence motif" description="'KMSKS' region" evidence="10">
    <location>
        <begin position="347"/>
        <end position="351"/>
    </location>
</feature>
<comment type="caution">
    <text evidence="10">Lacks conserved residue(s) required for the propagation of feature annotation.</text>
</comment>
<feature type="short sequence motif" description="'HIGH' region" evidence="10">
    <location>
        <begin position="64"/>
        <end position="72"/>
    </location>
</feature>
<dbReference type="RefSeq" id="WP_326021057.1">
    <property type="nucleotide sequence ID" value="NZ_JAOZYC010000149.1"/>
</dbReference>
<evidence type="ECO:0000256" key="10">
    <source>
        <dbReference type="HAMAP-Rule" id="MF_00177"/>
    </source>
</evidence>
<protein>
    <recommendedName>
        <fullName evidence="10">Lysine--tRNA ligase</fullName>
        <ecNumber evidence="10">6.1.1.6</ecNumber>
    </recommendedName>
    <alternativeName>
        <fullName evidence="10">Lysyl-tRNA synthetase</fullName>
        <shortName evidence="10">LysRS</shortName>
    </alternativeName>
</protein>
<dbReference type="InterPro" id="IPR002904">
    <property type="entry name" value="Lys-tRNA-ligase"/>
</dbReference>
<comment type="catalytic activity">
    <reaction evidence="9 10">
        <text>tRNA(Lys) + L-lysine + ATP = L-lysyl-tRNA(Lys) + AMP + diphosphate</text>
        <dbReference type="Rhea" id="RHEA:20792"/>
        <dbReference type="Rhea" id="RHEA-COMP:9696"/>
        <dbReference type="Rhea" id="RHEA-COMP:9697"/>
        <dbReference type="ChEBI" id="CHEBI:30616"/>
        <dbReference type="ChEBI" id="CHEBI:32551"/>
        <dbReference type="ChEBI" id="CHEBI:33019"/>
        <dbReference type="ChEBI" id="CHEBI:78442"/>
        <dbReference type="ChEBI" id="CHEBI:78529"/>
        <dbReference type="ChEBI" id="CHEBI:456215"/>
        <dbReference type="EC" id="6.1.1.6"/>
    </reaction>
</comment>
<dbReference type="Gene3D" id="3.40.50.620">
    <property type="entry name" value="HUPs"/>
    <property type="match status" value="2"/>
</dbReference>
<feature type="region of interest" description="Disordered" evidence="11">
    <location>
        <begin position="199"/>
        <end position="229"/>
    </location>
</feature>
<dbReference type="InterPro" id="IPR014729">
    <property type="entry name" value="Rossmann-like_a/b/a_fold"/>
</dbReference>
<evidence type="ECO:0000313" key="13">
    <source>
        <dbReference type="Proteomes" id="UP001354931"/>
    </source>
</evidence>
<evidence type="ECO:0000256" key="6">
    <source>
        <dbReference type="ARBA" id="ARBA00022840"/>
    </source>
</evidence>
<comment type="caution">
    <text evidence="12">The sequence shown here is derived from an EMBL/GenBank/DDBJ whole genome shotgun (WGS) entry which is preliminary data.</text>
</comment>